<keyword evidence="1" id="KW-1133">Transmembrane helix</keyword>
<dbReference type="EMBL" id="QKRB01000038">
    <property type="protein sequence ID" value="PZD96440.1"/>
    <property type="molecule type" value="Genomic_DNA"/>
</dbReference>
<feature type="transmembrane region" description="Helical" evidence="1">
    <location>
        <begin position="5"/>
        <end position="22"/>
    </location>
</feature>
<dbReference type="InterPro" id="IPR019649">
    <property type="entry name" value="DUF2512"/>
</dbReference>
<evidence type="ECO:0008006" key="4">
    <source>
        <dbReference type="Google" id="ProtNLM"/>
    </source>
</evidence>
<protein>
    <recommendedName>
        <fullName evidence="4">DUF2512 domain-containing protein</fullName>
    </recommendedName>
</protein>
<dbReference type="Pfam" id="PF10710">
    <property type="entry name" value="DUF2512"/>
    <property type="match status" value="1"/>
</dbReference>
<keyword evidence="3" id="KW-1185">Reference proteome</keyword>
<reference evidence="2 3" key="1">
    <citation type="submission" date="2018-06" db="EMBL/GenBank/DDBJ databases">
        <title>Paenibacillus imtechensis sp. nov.</title>
        <authorList>
            <person name="Pinnaka A.K."/>
            <person name="Singh H."/>
            <person name="Kaur M."/>
        </authorList>
    </citation>
    <scope>NUCLEOTIDE SEQUENCE [LARGE SCALE GENOMIC DNA]</scope>
    <source>
        <strain evidence="2 3">SMB1</strain>
    </source>
</reference>
<dbReference type="OrthoDB" id="2111682at2"/>
<evidence type="ECO:0000256" key="1">
    <source>
        <dbReference type="SAM" id="Phobius"/>
    </source>
</evidence>
<evidence type="ECO:0000313" key="3">
    <source>
        <dbReference type="Proteomes" id="UP000249522"/>
    </source>
</evidence>
<organism evidence="2 3">
    <name type="scientific">Paenibacillus sambharensis</name>
    <dbReference type="NCBI Taxonomy" id="1803190"/>
    <lineage>
        <taxon>Bacteria</taxon>
        <taxon>Bacillati</taxon>
        <taxon>Bacillota</taxon>
        <taxon>Bacilli</taxon>
        <taxon>Bacillales</taxon>
        <taxon>Paenibacillaceae</taxon>
        <taxon>Paenibacillus</taxon>
    </lineage>
</organism>
<gene>
    <name evidence="2" type="ORF">DNH61_07995</name>
</gene>
<sequence length="125" mass="13886">MKSFLLKLAGNGFIVILTLMLFTEMPFWSALSIALILTVTAYLLGDLVILPKTNNITATLADTVWAALVIWGASALIEWPLHLSELLVIVLFLGLFEYVFHIRLLRLQDDGANTTKRKGEKAILS</sequence>
<feature type="transmembrane region" description="Helical" evidence="1">
    <location>
        <begin position="28"/>
        <end position="49"/>
    </location>
</feature>
<dbReference type="Proteomes" id="UP000249522">
    <property type="component" value="Unassembled WGS sequence"/>
</dbReference>
<accession>A0A2W1LEC5</accession>
<keyword evidence="1" id="KW-0472">Membrane</keyword>
<dbReference type="RefSeq" id="WP_111146134.1">
    <property type="nucleotide sequence ID" value="NZ_QKRB01000038.1"/>
</dbReference>
<proteinExistence type="predicted"/>
<keyword evidence="1" id="KW-0812">Transmembrane</keyword>
<dbReference type="AlphaFoldDB" id="A0A2W1LEC5"/>
<feature type="transmembrane region" description="Helical" evidence="1">
    <location>
        <begin position="56"/>
        <end position="77"/>
    </location>
</feature>
<name>A0A2W1LEC5_9BACL</name>
<comment type="caution">
    <text evidence="2">The sequence shown here is derived from an EMBL/GenBank/DDBJ whole genome shotgun (WGS) entry which is preliminary data.</text>
</comment>
<feature type="transmembrane region" description="Helical" evidence="1">
    <location>
        <begin position="83"/>
        <end position="100"/>
    </location>
</feature>
<evidence type="ECO:0000313" key="2">
    <source>
        <dbReference type="EMBL" id="PZD96440.1"/>
    </source>
</evidence>